<dbReference type="KEGG" id="ahel:Q31a_12010"/>
<evidence type="ECO:0000256" key="1">
    <source>
        <dbReference type="SAM" id="Phobius"/>
    </source>
</evidence>
<protein>
    <submittedName>
        <fullName evidence="2">Uncharacterized protein</fullName>
    </submittedName>
</protein>
<dbReference type="AlphaFoldDB" id="A0A518G2T8"/>
<gene>
    <name evidence="2" type="ORF">Q31a_12010</name>
</gene>
<dbReference type="Proteomes" id="UP000318017">
    <property type="component" value="Chromosome"/>
</dbReference>
<name>A0A518G2T8_9BACT</name>
<keyword evidence="1" id="KW-0472">Membrane</keyword>
<evidence type="ECO:0000313" key="3">
    <source>
        <dbReference type="Proteomes" id="UP000318017"/>
    </source>
</evidence>
<reference evidence="2 3" key="1">
    <citation type="submission" date="2019-02" db="EMBL/GenBank/DDBJ databases">
        <title>Deep-cultivation of Planctomycetes and their phenomic and genomic characterization uncovers novel biology.</title>
        <authorList>
            <person name="Wiegand S."/>
            <person name="Jogler M."/>
            <person name="Boedeker C."/>
            <person name="Pinto D."/>
            <person name="Vollmers J."/>
            <person name="Rivas-Marin E."/>
            <person name="Kohn T."/>
            <person name="Peeters S.H."/>
            <person name="Heuer A."/>
            <person name="Rast P."/>
            <person name="Oberbeckmann S."/>
            <person name="Bunk B."/>
            <person name="Jeske O."/>
            <person name="Meyerdierks A."/>
            <person name="Storesund J.E."/>
            <person name="Kallscheuer N."/>
            <person name="Luecker S."/>
            <person name="Lage O.M."/>
            <person name="Pohl T."/>
            <person name="Merkel B.J."/>
            <person name="Hornburger P."/>
            <person name="Mueller R.-W."/>
            <person name="Bruemmer F."/>
            <person name="Labrenz M."/>
            <person name="Spormann A.M."/>
            <person name="Op den Camp H."/>
            <person name="Overmann J."/>
            <person name="Amann R."/>
            <person name="Jetten M.S.M."/>
            <person name="Mascher T."/>
            <person name="Medema M.H."/>
            <person name="Devos D.P."/>
            <person name="Kaster A.-K."/>
            <person name="Ovreas L."/>
            <person name="Rohde M."/>
            <person name="Galperin M.Y."/>
            <person name="Jogler C."/>
        </authorList>
    </citation>
    <scope>NUCLEOTIDE SEQUENCE [LARGE SCALE GENOMIC DNA]</scope>
    <source>
        <strain evidence="2 3">Q31a</strain>
    </source>
</reference>
<keyword evidence="3" id="KW-1185">Reference proteome</keyword>
<keyword evidence="1" id="KW-0812">Transmembrane</keyword>
<feature type="transmembrane region" description="Helical" evidence="1">
    <location>
        <begin position="122"/>
        <end position="142"/>
    </location>
</feature>
<evidence type="ECO:0000313" key="2">
    <source>
        <dbReference type="EMBL" id="QDV22908.1"/>
    </source>
</evidence>
<feature type="transmembrane region" description="Helical" evidence="1">
    <location>
        <begin position="59"/>
        <end position="76"/>
    </location>
</feature>
<dbReference type="EMBL" id="CP036298">
    <property type="protein sequence ID" value="QDV22908.1"/>
    <property type="molecule type" value="Genomic_DNA"/>
</dbReference>
<organism evidence="2 3">
    <name type="scientific">Aureliella helgolandensis</name>
    <dbReference type="NCBI Taxonomy" id="2527968"/>
    <lineage>
        <taxon>Bacteria</taxon>
        <taxon>Pseudomonadati</taxon>
        <taxon>Planctomycetota</taxon>
        <taxon>Planctomycetia</taxon>
        <taxon>Pirellulales</taxon>
        <taxon>Pirellulaceae</taxon>
        <taxon>Aureliella</taxon>
    </lineage>
</organism>
<sequence length="178" mass="20253">MPLDQSELLKDELDQRHQYARHAFDRFLQWAVLLCTLNGVVAGWLAGRIAFHLDLFADIAFIVINSHAILISSRMLKSINEQRIRIEVVTQHLQESVPESNCPLQSPFNAEWQSFIVKQFRLAFSFLVICWICSIGEAIVVARHAEKPSNVDAIGGELDELSSVHARIETPRKFLDSE</sequence>
<feature type="transmembrane region" description="Helical" evidence="1">
    <location>
        <begin position="27"/>
        <end position="47"/>
    </location>
</feature>
<accession>A0A518G2T8</accession>
<dbReference type="RefSeq" id="WP_145075184.1">
    <property type="nucleotide sequence ID" value="NZ_CP036298.1"/>
</dbReference>
<proteinExistence type="predicted"/>
<keyword evidence="1" id="KW-1133">Transmembrane helix</keyword>